<dbReference type="Pfam" id="PF10145">
    <property type="entry name" value="PhageMin_Tail"/>
    <property type="match status" value="1"/>
</dbReference>
<evidence type="ECO:0000256" key="1">
    <source>
        <dbReference type="ARBA" id="ARBA00022612"/>
    </source>
</evidence>
<dbReference type="NCBIfam" id="TIGR01760">
    <property type="entry name" value="tape_meas_TP901"/>
    <property type="match status" value="1"/>
</dbReference>
<dbReference type="Proteomes" id="UP000070326">
    <property type="component" value="Unassembled WGS sequence"/>
</dbReference>
<keyword evidence="1" id="KW-1188">Viral release from host cell</keyword>
<gene>
    <name evidence="4" type="ORF">HMPREF3195_01381</name>
</gene>
<evidence type="ECO:0000259" key="3">
    <source>
        <dbReference type="Pfam" id="PF10145"/>
    </source>
</evidence>
<proteinExistence type="predicted"/>
<sequence>MLKLRDEVSKNLKGAEKAIHGYTGKMMTTGKTMRKTGANMESLGRNILALNAPFIAVGGMALKTGMQFDKAMSQVKAVSGATGSEFTRLREKAKEIGATTSKSASDAANGMIYLSQAGYSVADTLKLANPLVKTAIAGNMDMAQSASLLADSMHSANIPIGDSTKYLDQVAKTANLSNTNISQLMEAWIGAGGSLRTANISMSQTNALLGILANAGIKGSEAGTSLSRIFMNLNATSSEAGKAMKKLGINVADSSGKMRSKIDVLKELKSKTDKMTEAERNQYIQMIGGKQYANDLKILLDGMGGTFDILTGKINHSNGALDKMAKTMADNLSGEIDGLKSTWEASLIHISDALVPLARDTIKNITKVVKSLQSVNPAVIRVVAKIVMFTTVFGLLNIGVGSFLKTIGSLLLTTGRLIRLFAGMSMTTLGVMAGILALVAVGYLLYKNWDKVKEIVGKVIDKLLEFVDSTVGIDNVKKVINDLKDKFIDLGKQVEPVIKFIGDLLLFLFELGKAILTPLAEIVVGVLGFAFEILVGIVTEVALGIASAFGGIVETLSGVIQVIVGIFQGDYKKAFEGLKKIVKGAINFIKGIWRGLRAYLKVPIKAVVKLLSKPFHSAVNKVKSAWTALRSLLRRAIRGTISATASRFNSTIRSVKKAWNGLKEFLRHPIRGTINLIRHGSVNGEHRTGKGRIPFDGYHALLHKDEMVLNKHDADEYRKGRTSNKSTTKIVNVGKLADVLQIREKSDPEKIARDMAKQIALLA</sequence>
<feature type="transmembrane region" description="Helical" evidence="2">
    <location>
        <begin position="514"/>
        <end position="535"/>
    </location>
</feature>
<evidence type="ECO:0000313" key="4">
    <source>
        <dbReference type="EMBL" id="KXI11476.1"/>
    </source>
</evidence>
<feature type="domain" description="Phage tail tape measure protein" evidence="3">
    <location>
        <begin position="90"/>
        <end position="289"/>
    </location>
</feature>
<keyword evidence="2" id="KW-0812">Transmembrane</keyword>
<reference evidence="4 5" key="1">
    <citation type="submission" date="2016-02" db="EMBL/GenBank/DDBJ databases">
        <authorList>
            <person name="Wen L."/>
            <person name="He K."/>
            <person name="Yang H."/>
        </authorList>
    </citation>
    <scope>NUCLEOTIDE SEQUENCE [LARGE SCALE GENOMIC DNA]</scope>
    <source>
        <strain evidence="4 5">MJR8628A</strain>
    </source>
</reference>
<name>A0A135YQ01_9FIRM</name>
<accession>A0A135YQ01</accession>
<dbReference type="PANTHER" id="PTHR37813:SF1">
    <property type="entry name" value="FELS-2 PROPHAGE PROTEIN"/>
    <property type="match status" value="1"/>
</dbReference>
<evidence type="ECO:0000256" key="2">
    <source>
        <dbReference type="SAM" id="Phobius"/>
    </source>
</evidence>
<feature type="transmembrane region" description="Helical" evidence="2">
    <location>
        <begin position="420"/>
        <end position="446"/>
    </location>
</feature>
<comment type="caution">
    <text evidence="4">The sequence shown here is derived from an EMBL/GenBank/DDBJ whole genome shotgun (WGS) entry which is preliminary data.</text>
</comment>
<dbReference type="EMBL" id="LSQZ01000071">
    <property type="protein sequence ID" value="KXI11476.1"/>
    <property type="molecule type" value="Genomic_DNA"/>
</dbReference>
<keyword evidence="2" id="KW-0472">Membrane</keyword>
<dbReference type="STRING" id="1261.HMPREF3195_01381"/>
<dbReference type="PATRIC" id="fig|1261.5.peg.1384"/>
<feature type="transmembrane region" description="Helical" evidence="2">
    <location>
        <begin position="541"/>
        <end position="567"/>
    </location>
</feature>
<dbReference type="InterPro" id="IPR010090">
    <property type="entry name" value="Phage_tape_meas"/>
</dbReference>
<organism evidence="4 5">
    <name type="scientific">Peptostreptococcus anaerobius</name>
    <dbReference type="NCBI Taxonomy" id="1261"/>
    <lineage>
        <taxon>Bacteria</taxon>
        <taxon>Bacillati</taxon>
        <taxon>Bacillota</taxon>
        <taxon>Clostridia</taxon>
        <taxon>Peptostreptococcales</taxon>
        <taxon>Peptostreptococcaceae</taxon>
        <taxon>Peptostreptococcus</taxon>
    </lineage>
</organism>
<dbReference type="PANTHER" id="PTHR37813">
    <property type="entry name" value="FELS-2 PROPHAGE PROTEIN"/>
    <property type="match status" value="1"/>
</dbReference>
<keyword evidence="2" id="KW-1133">Transmembrane helix</keyword>
<evidence type="ECO:0000313" key="5">
    <source>
        <dbReference type="Proteomes" id="UP000070326"/>
    </source>
</evidence>
<feature type="transmembrane region" description="Helical" evidence="2">
    <location>
        <begin position="378"/>
        <end position="400"/>
    </location>
</feature>
<protein>
    <submittedName>
        <fullName evidence="4">Phage tail tape measure protein, TP901 family</fullName>
    </submittedName>
</protein>
<dbReference type="AlphaFoldDB" id="A0A135YQ01"/>